<dbReference type="AlphaFoldDB" id="A0AAW2EMJ6"/>
<evidence type="ECO:0000313" key="3">
    <source>
        <dbReference type="Proteomes" id="UP001430953"/>
    </source>
</evidence>
<comment type="caution">
    <text evidence="2">The sequence shown here is derived from an EMBL/GenBank/DDBJ whole genome shotgun (WGS) entry which is preliminary data.</text>
</comment>
<dbReference type="Proteomes" id="UP001430953">
    <property type="component" value="Unassembled WGS sequence"/>
</dbReference>
<feature type="compositionally biased region" description="Polar residues" evidence="1">
    <location>
        <begin position="20"/>
        <end position="38"/>
    </location>
</feature>
<accession>A0AAW2EMJ6</accession>
<gene>
    <name evidence="2" type="ORF">PUN28_017707</name>
</gene>
<proteinExistence type="predicted"/>
<name>A0AAW2EMJ6_9HYME</name>
<evidence type="ECO:0000256" key="1">
    <source>
        <dbReference type="SAM" id="MobiDB-lite"/>
    </source>
</evidence>
<protein>
    <submittedName>
        <fullName evidence="2">Uncharacterized protein</fullName>
    </submittedName>
</protein>
<organism evidence="2 3">
    <name type="scientific">Cardiocondyla obscurior</name>
    <dbReference type="NCBI Taxonomy" id="286306"/>
    <lineage>
        <taxon>Eukaryota</taxon>
        <taxon>Metazoa</taxon>
        <taxon>Ecdysozoa</taxon>
        <taxon>Arthropoda</taxon>
        <taxon>Hexapoda</taxon>
        <taxon>Insecta</taxon>
        <taxon>Pterygota</taxon>
        <taxon>Neoptera</taxon>
        <taxon>Endopterygota</taxon>
        <taxon>Hymenoptera</taxon>
        <taxon>Apocrita</taxon>
        <taxon>Aculeata</taxon>
        <taxon>Formicoidea</taxon>
        <taxon>Formicidae</taxon>
        <taxon>Myrmicinae</taxon>
        <taxon>Cardiocondyla</taxon>
    </lineage>
</organism>
<dbReference type="EMBL" id="JADYXP020000021">
    <property type="protein sequence ID" value="KAL0103609.1"/>
    <property type="molecule type" value="Genomic_DNA"/>
</dbReference>
<keyword evidence="3" id="KW-1185">Reference proteome</keyword>
<sequence length="96" mass="10577">MQSSRLTSQARSARTRLDQTDQTVKSTKGPTVPINNTPALKEGPTRHSADILRRGEGPGRVSCIGGATFCHRQNSRTLLKLMQIGKLHDFLFVDCN</sequence>
<reference evidence="2 3" key="1">
    <citation type="submission" date="2023-03" db="EMBL/GenBank/DDBJ databases">
        <title>High recombination rates correlate with genetic variation in Cardiocondyla obscurior ants.</title>
        <authorList>
            <person name="Errbii M."/>
        </authorList>
    </citation>
    <scope>NUCLEOTIDE SEQUENCE [LARGE SCALE GENOMIC DNA]</scope>
    <source>
        <strain evidence="2">Alpha-2009</strain>
        <tissue evidence="2">Whole body</tissue>
    </source>
</reference>
<feature type="region of interest" description="Disordered" evidence="1">
    <location>
        <begin position="1"/>
        <end position="47"/>
    </location>
</feature>
<feature type="compositionally biased region" description="Polar residues" evidence="1">
    <location>
        <begin position="1"/>
        <end position="12"/>
    </location>
</feature>
<evidence type="ECO:0000313" key="2">
    <source>
        <dbReference type="EMBL" id="KAL0103609.1"/>
    </source>
</evidence>